<dbReference type="CDD" id="cd00293">
    <property type="entry name" value="USP-like"/>
    <property type="match status" value="1"/>
</dbReference>
<dbReference type="InterPro" id="IPR006015">
    <property type="entry name" value="Universal_stress_UspA"/>
</dbReference>
<dbReference type="Proteomes" id="UP000238164">
    <property type="component" value="Chromosome 1"/>
</dbReference>
<comment type="similarity">
    <text evidence="1">Belongs to the universal stress protein A family.</text>
</comment>
<evidence type="ECO:0000313" key="3">
    <source>
        <dbReference type="EMBL" id="SPD88307.1"/>
    </source>
</evidence>
<dbReference type="EMBL" id="LT985188">
    <property type="protein sequence ID" value="SPD88307.1"/>
    <property type="molecule type" value="Genomic_DNA"/>
</dbReference>
<name>A0A2N9JLH7_9ACTN</name>
<dbReference type="PANTHER" id="PTHR46268">
    <property type="entry name" value="STRESS RESPONSE PROTEIN NHAX"/>
    <property type="match status" value="1"/>
</dbReference>
<proteinExistence type="inferred from homology"/>
<keyword evidence="4" id="KW-1185">Reference proteome</keyword>
<dbReference type="Pfam" id="PF00582">
    <property type="entry name" value="Usp"/>
    <property type="match status" value="1"/>
</dbReference>
<sequence length="165" mass="17893">MDATQLPIVVGNDGSDFARLALRKALWLADKLKAEVRVIRAWSISTAPRPSTWSPGYVPPADDFEAVVRERLAKEVDPIAAEFPDVKVILETPHGPAGRELLKAAVNARLLVVGTRGMGGFKGLLMGSVSNQVVEHAPCDVLVVRKGTDEPAPDRRVPLDRILDQ</sequence>
<evidence type="ECO:0000256" key="1">
    <source>
        <dbReference type="ARBA" id="ARBA00008791"/>
    </source>
</evidence>
<reference evidence="3 4" key="1">
    <citation type="submission" date="2018-02" db="EMBL/GenBank/DDBJ databases">
        <authorList>
            <person name="Cohen D.B."/>
            <person name="Kent A.D."/>
        </authorList>
    </citation>
    <scope>NUCLEOTIDE SEQUENCE [LARGE SCALE GENOMIC DNA]</scope>
    <source>
        <strain evidence="3">1</strain>
    </source>
</reference>
<accession>A0A2N9JLH7</accession>
<dbReference type="Gene3D" id="3.40.50.620">
    <property type="entry name" value="HUPs"/>
    <property type="match status" value="1"/>
</dbReference>
<evidence type="ECO:0000259" key="2">
    <source>
        <dbReference type="Pfam" id="PF00582"/>
    </source>
</evidence>
<dbReference type="OrthoDB" id="6174426at2"/>
<dbReference type="PANTHER" id="PTHR46268:SF6">
    <property type="entry name" value="UNIVERSAL STRESS PROTEIN UP12"/>
    <property type="match status" value="1"/>
</dbReference>
<feature type="domain" description="UspA" evidence="2">
    <location>
        <begin position="8"/>
        <end position="145"/>
    </location>
</feature>
<dbReference type="InterPro" id="IPR006016">
    <property type="entry name" value="UspA"/>
</dbReference>
<protein>
    <submittedName>
        <fullName evidence="3">Universal stress family protein</fullName>
    </submittedName>
</protein>
<organism evidence="3 4">
    <name type="scientific">Micropruina glycogenica</name>
    <dbReference type="NCBI Taxonomy" id="75385"/>
    <lineage>
        <taxon>Bacteria</taxon>
        <taxon>Bacillati</taxon>
        <taxon>Actinomycetota</taxon>
        <taxon>Actinomycetes</taxon>
        <taxon>Propionibacteriales</taxon>
        <taxon>Nocardioidaceae</taxon>
        <taxon>Micropruina</taxon>
    </lineage>
</organism>
<dbReference type="RefSeq" id="WP_105186846.1">
    <property type="nucleotide sequence ID" value="NZ_BAAAGO010000001.1"/>
</dbReference>
<evidence type="ECO:0000313" key="4">
    <source>
        <dbReference type="Proteomes" id="UP000238164"/>
    </source>
</evidence>
<dbReference type="SUPFAM" id="SSF52402">
    <property type="entry name" value="Adenine nucleotide alpha hydrolases-like"/>
    <property type="match status" value="1"/>
</dbReference>
<dbReference type="PRINTS" id="PR01438">
    <property type="entry name" value="UNVRSLSTRESS"/>
</dbReference>
<gene>
    <name evidence="3" type="ORF">MPLG2_3277</name>
</gene>
<dbReference type="AlphaFoldDB" id="A0A2N9JLH7"/>
<dbReference type="KEGG" id="mgg:MPLG2_3277"/>
<dbReference type="InterPro" id="IPR014729">
    <property type="entry name" value="Rossmann-like_a/b/a_fold"/>
</dbReference>